<dbReference type="SMART" id="SM01353">
    <property type="entry name" value="AIF_C"/>
    <property type="match status" value="1"/>
</dbReference>
<dbReference type="PRINTS" id="PR00411">
    <property type="entry name" value="PNDRDTASEI"/>
</dbReference>
<evidence type="ECO:0000256" key="3">
    <source>
        <dbReference type="ARBA" id="ARBA00022703"/>
    </source>
</evidence>
<dbReference type="GO" id="GO:0033108">
    <property type="term" value="P:mitochondrial respiratory chain complex assembly"/>
    <property type="evidence" value="ECO:0007669"/>
    <property type="project" value="TreeGrafter"/>
</dbReference>
<keyword evidence="7" id="KW-0520">NAD</keyword>
<dbReference type="EMBL" id="JABMCG010000042">
    <property type="protein sequence ID" value="NUU26601.1"/>
    <property type="molecule type" value="Genomic_DNA"/>
</dbReference>
<dbReference type="InterPro" id="IPR016156">
    <property type="entry name" value="FAD/NAD-linked_Rdtase_dimer_sf"/>
</dbReference>
<dbReference type="SUPFAM" id="SSF51905">
    <property type="entry name" value="FAD/NAD(P)-binding domain"/>
    <property type="match status" value="1"/>
</dbReference>
<evidence type="ECO:0000313" key="12">
    <source>
        <dbReference type="Proteomes" id="UP000539146"/>
    </source>
</evidence>
<dbReference type="PANTHER" id="PTHR43557">
    <property type="entry name" value="APOPTOSIS-INDUCING FACTOR 1"/>
    <property type="match status" value="1"/>
</dbReference>
<name>A0A850DNT2_9MICO</name>
<keyword evidence="5" id="KW-0809">Transit peptide</keyword>
<keyword evidence="6" id="KW-0560">Oxidoreductase</keyword>
<protein>
    <submittedName>
        <fullName evidence="11">FAD-dependent oxidoreductase</fullName>
    </submittedName>
</protein>
<evidence type="ECO:0000256" key="7">
    <source>
        <dbReference type="ARBA" id="ARBA00023027"/>
    </source>
</evidence>
<evidence type="ECO:0000256" key="6">
    <source>
        <dbReference type="ARBA" id="ARBA00023002"/>
    </source>
</evidence>
<feature type="domain" description="Mitochondrial apoptosis-inducing factor C-terminal" evidence="10">
    <location>
        <begin position="301"/>
        <end position="344"/>
    </location>
</feature>
<comment type="caution">
    <text evidence="11">The sequence shown here is derived from an EMBL/GenBank/DDBJ whole genome shotgun (WGS) entry which is preliminary data.</text>
</comment>
<accession>A0A850DNT2</accession>
<dbReference type="GO" id="GO:0005737">
    <property type="term" value="C:cytoplasm"/>
    <property type="evidence" value="ECO:0007669"/>
    <property type="project" value="TreeGrafter"/>
</dbReference>
<comment type="cofactor">
    <cofactor evidence="1">
        <name>FAD</name>
        <dbReference type="ChEBI" id="CHEBI:57692"/>
    </cofactor>
</comment>
<dbReference type="SUPFAM" id="SSF55424">
    <property type="entry name" value="FAD/NAD-linked reductases, dimerisation (C-terminal) domain"/>
    <property type="match status" value="1"/>
</dbReference>
<dbReference type="InterPro" id="IPR050446">
    <property type="entry name" value="FAD-oxidoreductase/Apoptosis"/>
</dbReference>
<dbReference type="InterPro" id="IPR036188">
    <property type="entry name" value="FAD/NAD-bd_sf"/>
</dbReference>
<evidence type="ECO:0000256" key="2">
    <source>
        <dbReference type="ARBA" id="ARBA00022630"/>
    </source>
</evidence>
<evidence type="ECO:0000259" key="9">
    <source>
        <dbReference type="Pfam" id="PF07992"/>
    </source>
</evidence>
<dbReference type="RefSeq" id="WP_144803328.1">
    <property type="nucleotide sequence ID" value="NZ_BAAAWP010000001.1"/>
</dbReference>
<dbReference type="InterPro" id="IPR023753">
    <property type="entry name" value="FAD/NAD-binding_dom"/>
</dbReference>
<feature type="domain" description="FAD/NAD(P)-binding" evidence="9">
    <location>
        <begin position="5"/>
        <end position="298"/>
    </location>
</feature>
<evidence type="ECO:0000256" key="8">
    <source>
        <dbReference type="ARBA" id="ARBA00047786"/>
    </source>
</evidence>
<dbReference type="GO" id="GO:0016174">
    <property type="term" value="F:NAD(P)H oxidase H2O2-forming activity"/>
    <property type="evidence" value="ECO:0007669"/>
    <property type="project" value="TreeGrafter"/>
</dbReference>
<dbReference type="AlphaFoldDB" id="A0A850DNT2"/>
<evidence type="ECO:0000256" key="1">
    <source>
        <dbReference type="ARBA" id="ARBA00001974"/>
    </source>
</evidence>
<dbReference type="GO" id="GO:0012501">
    <property type="term" value="P:programmed cell death"/>
    <property type="evidence" value="ECO:0007669"/>
    <property type="project" value="TreeGrafter"/>
</dbReference>
<reference evidence="11 12" key="1">
    <citation type="submission" date="2020-05" db="EMBL/GenBank/DDBJ databases">
        <title>Genome Sequencing of Type Strains.</title>
        <authorList>
            <person name="Lemaire J.F."/>
            <person name="Inderbitzin P."/>
            <person name="Gregorio O.A."/>
            <person name="Collins S.B."/>
            <person name="Wespe N."/>
            <person name="Knight-Connoni V."/>
        </authorList>
    </citation>
    <scope>NUCLEOTIDE SEQUENCE [LARGE SCALE GENOMIC DNA]</scope>
    <source>
        <strain evidence="11 12">DSM 20512</strain>
    </source>
</reference>
<proteinExistence type="predicted"/>
<dbReference type="GO" id="GO:0071949">
    <property type="term" value="F:FAD binding"/>
    <property type="evidence" value="ECO:0007669"/>
    <property type="project" value="TreeGrafter"/>
</dbReference>
<keyword evidence="3" id="KW-0053">Apoptosis</keyword>
<organism evidence="11 12">
    <name type="scientific">Curtobacterium citreum</name>
    <dbReference type="NCBI Taxonomy" id="2036"/>
    <lineage>
        <taxon>Bacteria</taxon>
        <taxon>Bacillati</taxon>
        <taxon>Actinomycetota</taxon>
        <taxon>Actinomycetes</taxon>
        <taxon>Micrococcales</taxon>
        <taxon>Microbacteriaceae</taxon>
        <taxon>Curtobacterium</taxon>
    </lineage>
</organism>
<dbReference type="Gene3D" id="3.50.50.60">
    <property type="entry name" value="FAD/NAD(P)-binding domain"/>
    <property type="match status" value="2"/>
</dbReference>
<comment type="catalytic activity">
    <reaction evidence="8">
        <text>A + NADH + H(+) = AH2 + NAD(+)</text>
        <dbReference type="Rhea" id="RHEA:11356"/>
        <dbReference type="ChEBI" id="CHEBI:13193"/>
        <dbReference type="ChEBI" id="CHEBI:15378"/>
        <dbReference type="ChEBI" id="CHEBI:17499"/>
        <dbReference type="ChEBI" id="CHEBI:57540"/>
        <dbReference type="ChEBI" id="CHEBI:57945"/>
    </reaction>
</comment>
<dbReference type="Proteomes" id="UP000539146">
    <property type="component" value="Unassembled WGS sequence"/>
</dbReference>
<evidence type="ECO:0000256" key="5">
    <source>
        <dbReference type="ARBA" id="ARBA00022946"/>
    </source>
</evidence>
<dbReference type="Pfam" id="PF07992">
    <property type="entry name" value="Pyr_redox_2"/>
    <property type="match status" value="1"/>
</dbReference>
<dbReference type="Pfam" id="PF14721">
    <property type="entry name" value="AIF_C"/>
    <property type="match status" value="1"/>
</dbReference>
<dbReference type="InterPro" id="IPR029324">
    <property type="entry name" value="AIF_C"/>
</dbReference>
<gene>
    <name evidence="11" type="ORF">HP467_00520</name>
</gene>
<evidence type="ECO:0000259" key="10">
    <source>
        <dbReference type="Pfam" id="PF14721"/>
    </source>
</evidence>
<dbReference type="Gene3D" id="3.30.390.30">
    <property type="match status" value="1"/>
</dbReference>
<keyword evidence="2" id="KW-0285">Flavoprotein</keyword>
<evidence type="ECO:0000313" key="11">
    <source>
        <dbReference type="EMBL" id="NUU26601.1"/>
    </source>
</evidence>
<dbReference type="GO" id="GO:0046983">
    <property type="term" value="F:protein dimerization activity"/>
    <property type="evidence" value="ECO:0007669"/>
    <property type="project" value="InterPro"/>
</dbReference>
<sequence length="399" mass="43092">MTDFRYLIVGGGMVADAAARGIREIDQDGSIGILSEEHDRPYARPALSKKLWTDPEFDWDEKVDLHTEETGATFVLGSAVTAIDRAAKTVTTADGQTHGYERLLLATGGKPRGLRGLEPSDRVLDYRSAADYRKLRAFADAGAHVAVVGGGYIGTEIASGVVQNGAKVTLVDPDETVGARMFPEGLAHAFQQRFVDHGVELRLGRRVESGTQTADGVTLTLDDGSVLEADAVVVGLGIEPQTQLAADAGLTVDDGIVVSSTLVTDDESVFAAGDVAEYPDRILGTRRVEHVDNAQQQGRQAGRNLADADETYDHTPMFYSDVFDMGYEAVGQVSTKLHTVEDWQEPNVTGVVYYLDDDDTVRGVLLWNVWDKTDDARKVLAEAHALTRDMLPGRITADA</sequence>
<evidence type="ECO:0000256" key="4">
    <source>
        <dbReference type="ARBA" id="ARBA00022827"/>
    </source>
</evidence>
<dbReference type="PRINTS" id="PR00368">
    <property type="entry name" value="FADPNR"/>
</dbReference>
<keyword evidence="4" id="KW-0274">FAD</keyword>
<dbReference type="PANTHER" id="PTHR43557:SF4">
    <property type="entry name" value="APOPTOSIS-INDUCING FACTOR 1, MITOCHONDRIAL"/>
    <property type="match status" value="1"/>
</dbReference>